<keyword evidence="3 12" id="KW-0436">Ligase</keyword>
<gene>
    <name evidence="12" type="primary">atuF</name>
</gene>
<dbReference type="FunFam" id="3.40.50.20:FF:000010">
    <property type="entry name" value="Propionyl-CoA carboxylase subunit alpha"/>
    <property type="match status" value="1"/>
</dbReference>
<dbReference type="PROSITE" id="PS00866">
    <property type="entry name" value="CPSASE_1"/>
    <property type="match status" value="1"/>
</dbReference>
<dbReference type="PROSITE" id="PS50979">
    <property type="entry name" value="BC"/>
    <property type="match status" value="1"/>
</dbReference>
<dbReference type="GO" id="GO:0046872">
    <property type="term" value="F:metal ion binding"/>
    <property type="evidence" value="ECO:0007669"/>
    <property type="project" value="InterPro"/>
</dbReference>
<evidence type="ECO:0000256" key="3">
    <source>
        <dbReference type="ARBA" id="ARBA00022598"/>
    </source>
</evidence>
<dbReference type="EC" id="6.4.1.5" evidence="12"/>
<dbReference type="InterPro" id="IPR011761">
    <property type="entry name" value="ATP-grasp"/>
</dbReference>
<dbReference type="SMART" id="SM00878">
    <property type="entry name" value="Biotin_carb_C"/>
    <property type="match status" value="1"/>
</dbReference>
<dbReference type="GO" id="GO:0047925">
    <property type="term" value="F:geranoyl-CoA carboxylase activity"/>
    <property type="evidence" value="ECO:0007669"/>
    <property type="project" value="UniProtKB-EC"/>
</dbReference>
<evidence type="ECO:0000256" key="5">
    <source>
        <dbReference type="ARBA" id="ARBA00022840"/>
    </source>
</evidence>
<protein>
    <submittedName>
        <fullName evidence="12">Acetyl/propionyl-CoA carboxylase, alpha subunit (AtuF)</fullName>
        <ecNumber evidence="12">6.4.1.5</ecNumber>
    </submittedName>
</protein>
<dbReference type="PROSITE" id="PS00867">
    <property type="entry name" value="CPSASE_2"/>
    <property type="match status" value="1"/>
</dbReference>
<dbReference type="InterPro" id="IPR005481">
    <property type="entry name" value="BC-like_N"/>
</dbReference>
<dbReference type="Pfam" id="PF02785">
    <property type="entry name" value="Biotin_carb_C"/>
    <property type="match status" value="1"/>
</dbReference>
<dbReference type="InterPro" id="IPR050856">
    <property type="entry name" value="Biotin_carboxylase_complex"/>
</dbReference>
<dbReference type="SUPFAM" id="SSF52440">
    <property type="entry name" value="PreATP-grasp domain"/>
    <property type="match status" value="1"/>
</dbReference>
<dbReference type="PANTHER" id="PTHR18866">
    <property type="entry name" value="CARBOXYLASE:PYRUVATE/ACETYL-COA/PROPIONYL-COA CARBOXYLASE"/>
    <property type="match status" value="1"/>
</dbReference>
<keyword evidence="7" id="KW-0092">Biotin</keyword>
<dbReference type="GO" id="GO:0005524">
    <property type="term" value="F:ATP binding"/>
    <property type="evidence" value="ECO:0007669"/>
    <property type="project" value="UniProtKB-UniRule"/>
</dbReference>
<dbReference type="InterPro" id="IPR011764">
    <property type="entry name" value="Biotin_carboxylation_dom"/>
</dbReference>
<dbReference type="Gene3D" id="3.30.470.20">
    <property type="entry name" value="ATP-grasp fold, B domain"/>
    <property type="match status" value="1"/>
</dbReference>
<comment type="cofactor">
    <cofactor evidence="1">
        <name>Mn(2+)</name>
        <dbReference type="ChEBI" id="CHEBI:29035"/>
    </cofactor>
</comment>
<dbReference type="Pfam" id="PF02786">
    <property type="entry name" value="CPSase_L_D2"/>
    <property type="match status" value="1"/>
</dbReference>
<dbReference type="InterPro" id="IPR005479">
    <property type="entry name" value="CPAse_ATP-bd"/>
</dbReference>
<dbReference type="PANTHER" id="PTHR18866:SF126">
    <property type="entry name" value="BIOTIN CARBOXYLASE"/>
    <property type="match status" value="1"/>
</dbReference>
<feature type="domain" description="Biotin carboxylation" evidence="11">
    <location>
        <begin position="14"/>
        <end position="463"/>
    </location>
</feature>
<dbReference type="SUPFAM" id="SSF56059">
    <property type="entry name" value="Glutathione synthetase ATP-binding domain-like"/>
    <property type="match status" value="1"/>
</dbReference>
<dbReference type="InterPro" id="IPR016185">
    <property type="entry name" value="PreATP-grasp_dom_sf"/>
</dbReference>
<accession>A0A075FGC7</accession>
<comment type="cofactor">
    <cofactor evidence="2">
        <name>Co(2+)</name>
        <dbReference type="ChEBI" id="CHEBI:48828"/>
    </cofactor>
</comment>
<keyword evidence="6" id="KW-0460">Magnesium</keyword>
<dbReference type="InterPro" id="IPR005482">
    <property type="entry name" value="Biotin_COase_C"/>
</dbReference>
<feature type="domain" description="ATP-grasp" evidence="10">
    <location>
        <begin position="133"/>
        <end position="334"/>
    </location>
</feature>
<evidence type="ECO:0000256" key="6">
    <source>
        <dbReference type="ARBA" id="ARBA00022842"/>
    </source>
</evidence>
<evidence type="ECO:0000256" key="9">
    <source>
        <dbReference type="SAM" id="MobiDB-lite"/>
    </source>
</evidence>
<reference evidence="12" key="1">
    <citation type="journal article" date="2014" name="Genome Biol. Evol.">
        <title>Pangenome evidence for extensive interdomain horizontal transfer affecting lineage core and shell genes in uncultured planktonic thaumarchaeota and euryarchaeota.</title>
        <authorList>
            <person name="Deschamps P."/>
            <person name="Zivanovic Y."/>
            <person name="Moreira D."/>
            <person name="Rodriguez-Valera F."/>
            <person name="Lopez-Garcia P."/>
        </authorList>
    </citation>
    <scope>NUCLEOTIDE SEQUENCE</scope>
</reference>
<evidence type="ECO:0000256" key="8">
    <source>
        <dbReference type="PROSITE-ProRule" id="PRU00409"/>
    </source>
</evidence>
<evidence type="ECO:0000259" key="10">
    <source>
        <dbReference type="PROSITE" id="PS50975"/>
    </source>
</evidence>
<dbReference type="AlphaFoldDB" id="A0A075FGC7"/>
<evidence type="ECO:0000256" key="2">
    <source>
        <dbReference type="ARBA" id="ARBA00001941"/>
    </source>
</evidence>
<evidence type="ECO:0000256" key="4">
    <source>
        <dbReference type="ARBA" id="ARBA00022741"/>
    </source>
</evidence>
<evidence type="ECO:0000256" key="1">
    <source>
        <dbReference type="ARBA" id="ARBA00001936"/>
    </source>
</evidence>
<keyword evidence="5 8" id="KW-0067">ATP-binding</keyword>
<dbReference type="InterPro" id="IPR011054">
    <property type="entry name" value="Rudment_hybrid_motif"/>
</dbReference>
<sequence length="519" mass="54704">MSMTVGPFESAPRPFSRVMVANRGEIAVRILKAAREAGLGSVAVFSDADASSLHVEVADEAVHIPGESLTETYLNSEALISAALSSGADAIHPGYGFLSERSDFAVAVVEAGLVWIGPPAEAISTMGDKISARVRMIESGVQVIPGEELTVPDGADHLGVLASCAARVGYPLLLKASAGGGGKGMREVREPKLLRTEYEAASREASAAFGDGTIYVEHLLTGARHVEVQILADSHGSCIHLNERDCSLQRRHQKILEEAPSPAVDSELRQAMGATAVKAAQAVGYEGAGTVEFLLSSSDDFYFLEMNTRLQVEHPVTEMTTGIDLVLKQFEVAAGLPLGIVQDDIGISGHAIEARVYAEDAARGFLPCVGRLSTWKVPQGPGIRVDSGVRQGDTVTIDFDPMLAKLIVHAPSRPAALRRLDTALSDLIALGVTTNIDFLRDIAAHHAFASGSVTTDFLDSSDVPALSMPEADPAVLVAVACASQRLGLERAASAGDLEASDEHTGHSGDPFRTLTRSFP</sequence>
<dbReference type="SUPFAM" id="SSF51246">
    <property type="entry name" value="Rudiment single hybrid motif"/>
    <property type="match status" value="1"/>
</dbReference>
<proteinExistence type="predicted"/>
<evidence type="ECO:0000256" key="7">
    <source>
        <dbReference type="ARBA" id="ARBA00023267"/>
    </source>
</evidence>
<evidence type="ECO:0000259" key="11">
    <source>
        <dbReference type="PROSITE" id="PS50979"/>
    </source>
</evidence>
<name>A0A075FGC7_9EURY</name>
<feature type="region of interest" description="Disordered" evidence="9">
    <location>
        <begin position="495"/>
        <end position="519"/>
    </location>
</feature>
<keyword evidence="4 8" id="KW-0547">Nucleotide-binding</keyword>
<dbReference type="EMBL" id="KF900308">
    <property type="protein sequence ID" value="AIE90400.1"/>
    <property type="molecule type" value="Genomic_DNA"/>
</dbReference>
<dbReference type="Pfam" id="PF00289">
    <property type="entry name" value="Biotin_carb_N"/>
    <property type="match status" value="1"/>
</dbReference>
<evidence type="ECO:0000313" key="12">
    <source>
        <dbReference type="EMBL" id="AIE90400.1"/>
    </source>
</evidence>
<organism evidence="12">
    <name type="scientific">uncultured marine group II/III euryarchaeote AD1000_02_H02</name>
    <dbReference type="NCBI Taxonomy" id="1457702"/>
    <lineage>
        <taxon>Archaea</taxon>
        <taxon>Methanobacteriati</taxon>
        <taxon>Methanobacteriota</taxon>
        <taxon>environmental samples</taxon>
    </lineage>
</organism>
<dbReference type="PROSITE" id="PS50975">
    <property type="entry name" value="ATP_GRASP"/>
    <property type="match status" value="1"/>
</dbReference>